<dbReference type="GO" id="GO:0003697">
    <property type="term" value="F:single-stranded DNA binding"/>
    <property type="evidence" value="ECO:0007669"/>
    <property type="project" value="InterPro"/>
</dbReference>
<dbReference type="AlphaFoldDB" id="A0A3B7MIF8"/>
<gene>
    <name evidence="4" type="ORF">D3H65_04960</name>
</gene>
<dbReference type="Proteomes" id="UP000263900">
    <property type="component" value="Chromosome"/>
</dbReference>
<accession>A0A3B7MIF8</accession>
<dbReference type="GO" id="GO:0009295">
    <property type="term" value="C:nucleoid"/>
    <property type="evidence" value="ECO:0007669"/>
    <property type="project" value="TreeGrafter"/>
</dbReference>
<dbReference type="KEGG" id="pseg:D3H65_04960"/>
<dbReference type="EMBL" id="CP032157">
    <property type="protein sequence ID" value="AXY73367.1"/>
    <property type="molecule type" value="Genomic_DNA"/>
</dbReference>
<dbReference type="InterPro" id="IPR012340">
    <property type="entry name" value="NA-bd_OB-fold"/>
</dbReference>
<dbReference type="InterPro" id="IPR000424">
    <property type="entry name" value="Primosome_PriB/ssb"/>
</dbReference>
<protein>
    <recommendedName>
        <fullName evidence="2 3">Single-stranded DNA-binding protein</fullName>
    </recommendedName>
</protein>
<keyword evidence="5" id="KW-1185">Reference proteome</keyword>
<proteinExistence type="predicted"/>
<dbReference type="PROSITE" id="PS50935">
    <property type="entry name" value="SSB"/>
    <property type="match status" value="1"/>
</dbReference>
<evidence type="ECO:0000313" key="4">
    <source>
        <dbReference type="EMBL" id="AXY73367.1"/>
    </source>
</evidence>
<dbReference type="NCBIfam" id="TIGR00621">
    <property type="entry name" value="ssb"/>
    <property type="match status" value="1"/>
</dbReference>
<dbReference type="Pfam" id="PF00436">
    <property type="entry name" value="SSB"/>
    <property type="match status" value="1"/>
</dbReference>
<evidence type="ECO:0000256" key="1">
    <source>
        <dbReference type="ARBA" id="ARBA00023125"/>
    </source>
</evidence>
<dbReference type="OrthoDB" id="9809878at2"/>
<evidence type="ECO:0000313" key="5">
    <source>
        <dbReference type="Proteomes" id="UP000263900"/>
    </source>
</evidence>
<dbReference type="GO" id="GO:0006260">
    <property type="term" value="P:DNA replication"/>
    <property type="evidence" value="ECO:0007669"/>
    <property type="project" value="InterPro"/>
</dbReference>
<dbReference type="PIRSF" id="PIRSF002070">
    <property type="entry name" value="SSB"/>
    <property type="match status" value="1"/>
</dbReference>
<sequence>MYTLKNKVQLIGQIGSKPEARVTSTGKKWARLSLGSKVTYWNTAGKRTTEMQWHTLIAWGDLAELVKKYAVKGKNIAIEGKLINRDYIDKQGILRNVTEIILFNVELLKA</sequence>
<evidence type="ECO:0000256" key="3">
    <source>
        <dbReference type="RuleBase" id="RU000524"/>
    </source>
</evidence>
<dbReference type="SUPFAM" id="SSF50249">
    <property type="entry name" value="Nucleic acid-binding proteins"/>
    <property type="match status" value="1"/>
</dbReference>
<name>A0A3B7MIF8_9BACT</name>
<dbReference type="CDD" id="cd04496">
    <property type="entry name" value="SSB_OBF"/>
    <property type="match status" value="1"/>
</dbReference>
<dbReference type="RefSeq" id="WP_119049205.1">
    <property type="nucleotide sequence ID" value="NZ_CP032157.1"/>
</dbReference>
<dbReference type="InterPro" id="IPR011344">
    <property type="entry name" value="ssDNA-bd"/>
</dbReference>
<reference evidence="4 5" key="1">
    <citation type="submission" date="2018-09" db="EMBL/GenBank/DDBJ databases">
        <title>Genome sequencing of strain 6GH32-13.</title>
        <authorList>
            <person name="Weon H.-Y."/>
            <person name="Heo J."/>
            <person name="Kwon S.-W."/>
        </authorList>
    </citation>
    <scope>NUCLEOTIDE SEQUENCE [LARGE SCALE GENOMIC DNA]</scope>
    <source>
        <strain evidence="4 5">5GH32-13</strain>
    </source>
</reference>
<dbReference type="PANTHER" id="PTHR10302">
    <property type="entry name" value="SINGLE-STRANDED DNA-BINDING PROTEIN"/>
    <property type="match status" value="1"/>
</dbReference>
<evidence type="ECO:0000256" key="2">
    <source>
        <dbReference type="PIRNR" id="PIRNR002070"/>
    </source>
</evidence>
<dbReference type="PANTHER" id="PTHR10302:SF0">
    <property type="entry name" value="SINGLE-STRANDED DNA-BINDING PROTEIN, MITOCHONDRIAL"/>
    <property type="match status" value="1"/>
</dbReference>
<keyword evidence="1 2" id="KW-0238">DNA-binding</keyword>
<dbReference type="Gene3D" id="2.40.50.140">
    <property type="entry name" value="Nucleic acid-binding proteins"/>
    <property type="match status" value="1"/>
</dbReference>
<organism evidence="4 5">
    <name type="scientific">Paraflavitalea soli</name>
    <dbReference type="NCBI Taxonomy" id="2315862"/>
    <lineage>
        <taxon>Bacteria</taxon>
        <taxon>Pseudomonadati</taxon>
        <taxon>Bacteroidota</taxon>
        <taxon>Chitinophagia</taxon>
        <taxon>Chitinophagales</taxon>
        <taxon>Chitinophagaceae</taxon>
        <taxon>Paraflavitalea</taxon>
    </lineage>
</organism>